<feature type="domain" description="SnoaL-like" evidence="1">
    <location>
        <begin position="25"/>
        <end position="139"/>
    </location>
</feature>
<proteinExistence type="predicted"/>
<dbReference type="InterPro" id="IPR009959">
    <property type="entry name" value="Cyclase_SnoaL-like"/>
</dbReference>
<dbReference type="InterPro" id="IPR032710">
    <property type="entry name" value="NTF2-like_dom_sf"/>
</dbReference>
<dbReference type="STRING" id="1210089.GCA_001613165_04636"/>
<name>A0A370HER1_9NOCA</name>
<dbReference type="InterPro" id="IPR037401">
    <property type="entry name" value="SnoaL-like"/>
</dbReference>
<dbReference type="AlphaFoldDB" id="A0A370HER1"/>
<dbReference type="PANTHER" id="PTHR38436">
    <property type="entry name" value="POLYKETIDE CYCLASE SNOAL-LIKE DOMAIN"/>
    <property type="match status" value="1"/>
</dbReference>
<gene>
    <name evidence="2" type="ORF">DFR68_101348</name>
</gene>
<dbReference type="SUPFAM" id="SSF54427">
    <property type="entry name" value="NTF2-like"/>
    <property type="match status" value="1"/>
</dbReference>
<organism evidence="2 3">
    <name type="scientific">Nocardia mexicana</name>
    <dbReference type="NCBI Taxonomy" id="279262"/>
    <lineage>
        <taxon>Bacteria</taxon>
        <taxon>Bacillati</taxon>
        <taxon>Actinomycetota</taxon>
        <taxon>Actinomycetes</taxon>
        <taxon>Mycobacteriales</taxon>
        <taxon>Nocardiaceae</taxon>
        <taxon>Nocardia</taxon>
    </lineage>
</organism>
<dbReference type="RefSeq" id="WP_068023155.1">
    <property type="nucleotide sequence ID" value="NZ_QQAZ01000001.1"/>
</dbReference>
<comment type="caution">
    <text evidence="2">The sequence shown here is derived from an EMBL/GenBank/DDBJ whole genome shotgun (WGS) entry which is preliminary data.</text>
</comment>
<evidence type="ECO:0000259" key="1">
    <source>
        <dbReference type="Pfam" id="PF12680"/>
    </source>
</evidence>
<dbReference type="Gene3D" id="3.10.450.50">
    <property type="match status" value="1"/>
</dbReference>
<sequence length="188" mass="21342">MNSGEFALDPDAEPVTDQDWLRGFVDRYIAGWNAGDAGAVADCVTEDTRWLDPSEEELIVGRAGVAKFVRDTFRSFPDVSYSLVFEPTLTADGRAAIVPWRMTGTHLGPIDPPGFAGTGRKFDLMVVDIWQFRDGRIWRSKATWDLNELLLQLGLLPKRNGFGERFVARWQRMGVRLRRTRGRARRAR</sequence>
<keyword evidence="2" id="KW-0413">Isomerase</keyword>
<dbReference type="GO" id="GO:0030638">
    <property type="term" value="P:polyketide metabolic process"/>
    <property type="evidence" value="ECO:0007669"/>
    <property type="project" value="InterPro"/>
</dbReference>
<dbReference type="GO" id="GO:0016853">
    <property type="term" value="F:isomerase activity"/>
    <property type="evidence" value="ECO:0007669"/>
    <property type="project" value="UniProtKB-KW"/>
</dbReference>
<reference evidence="2 3" key="1">
    <citation type="submission" date="2018-07" db="EMBL/GenBank/DDBJ databases">
        <title>Genomic Encyclopedia of Type Strains, Phase IV (KMG-IV): sequencing the most valuable type-strain genomes for metagenomic binning, comparative biology and taxonomic classification.</title>
        <authorList>
            <person name="Goeker M."/>
        </authorList>
    </citation>
    <scope>NUCLEOTIDE SEQUENCE [LARGE SCALE GENOMIC DNA]</scope>
    <source>
        <strain evidence="2 3">DSM 44952</strain>
    </source>
</reference>
<protein>
    <submittedName>
        <fullName evidence="2">Steroid delta-isomerase-like uncharacterized protein</fullName>
    </submittedName>
</protein>
<keyword evidence="3" id="KW-1185">Reference proteome</keyword>
<dbReference type="OrthoDB" id="8855132at2"/>
<accession>A0A370HER1</accession>
<dbReference type="Proteomes" id="UP000255355">
    <property type="component" value="Unassembled WGS sequence"/>
</dbReference>
<dbReference type="PANTHER" id="PTHR38436:SF1">
    <property type="entry name" value="ESTER CYCLASE"/>
    <property type="match status" value="1"/>
</dbReference>
<evidence type="ECO:0000313" key="3">
    <source>
        <dbReference type="Proteomes" id="UP000255355"/>
    </source>
</evidence>
<dbReference type="EMBL" id="QQAZ01000001">
    <property type="protein sequence ID" value="RDI55515.1"/>
    <property type="molecule type" value="Genomic_DNA"/>
</dbReference>
<dbReference type="Pfam" id="PF12680">
    <property type="entry name" value="SnoaL_2"/>
    <property type="match status" value="1"/>
</dbReference>
<evidence type="ECO:0000313" key="2">
    <source>
        <dbReference type="EMBL" id="RDI55515.1"/>
    </source>
</evidence>